<keyword evidence="2" id="KW-1185">Reference proteome</keyword>
<sequence>MRAGPAADYLNAKVDLDRVERAAVVKAIEVLTAALTPSQAALIAYRTAIGGLVTGLMHTRGYRFTKPFWRKCQMSVELFTKLDGAAPHTVAEVAAVTDVGRDARAAWLDLLVGGDEARRAALTAELAARRAGWATPADPPAVILLADVLMLTWLEFTFYSRESARAWAERLPEELRQLYADRSAAADRRLAELHRDLVAVRGAMIEWAVRLEELAVLRKEARRRKRVGTGGRGR</sequence>
<dbReference type="AlphaFoldDB" id="A0A5C1AIB0"/>
<gene>
    <name evidence="1" type="ORF">PX52LOC_03838</name>
</gene>
<reference evidence="2" key="1">
    <citation type="submission" date="2019-08" db="EMBL/GenBank/DDBJ databases">
        <title>Limnoglobus roseus gen. nov., sp. nov., a novel freshwater planctomycete with a giant genome from the family Gemmataceae.</title>
        <authorList>
            <person name="Kulichevskaya I.S."/>
            <person name="Naumoff D.G."/>
            <person name="Miroshnikov K."/>
            <person name="Ivanova A."/>
            <person name="Philippov D.A."/>
            <person name="Hakobyan A."/>
            <person name="Rijpstra I.C."/>
            <person name="Sinninghe Damste J.S."/>
            <person name="Liesack W."/>
            <person name="Dedysh S.N."/>
        </authorList>
    </citation>
    <scope>NUCLEOTIDE SEQUENCE [LARGE SCALE GENOMIC DNA]</scope>
    <source>
        <strain evidence="2">PX52</strain>
    </source>
</reference>
<evidence type="ECO:0000313" key="1">
    <source>
        <dbReference type="EMBL" id="QEL16864.1"/>
    </source>
</evidence>
<dbReference type="Proteomes" id="UP000324974">
    <property type="component" value="Chromosome"/>
</dbReference>
<accession>A0A5C1AIB0</accession>
<dbReference type="KEGG" id="lrs:PX52LOC_03838"/>
<organism evidence="1 2">
    <name type="scientific">Limnoglobus roseus</name>
    <dbReference type="NCBI Taxonomy" id="2598579"/>
    <lineage>
        <taxon>Bacteria</taxon>
        <taxon>Pseudomonadati</taxon>
        <taxon>Planctomycetota</taxon>
        <taxon>Planctomycetia</taxon>
        <taxon>Gemmatales</taxon>
        <taxon>Gemmataceae</taxon>
        <taxon>Limnoglobus</taxon>
    </lineage>
</organism>
<dbReference type="EMBL" id="CP042425">
    <property type="protein sequence ID" value="QEL16864.1"/>
    <property type="molecule type" value="Genomic_DNA"/>
</dbReference>
<protein>
    <submittedName>
        <fullName evidence="1">Uncharacterized protein</fullName>
    </submittedName>
</protein>
<evidence type="ECO:0000313" key="2">
    <source>
        <dbReference type="Proteomes" id="UP000324974"/>
    </source>
</evidence>
<name>A0A5C1AIB0_9BACT</name>
<proteinExistence type="predicted"/>